<proteinExistence type="predicted"/>
<feature type="region of interest" description="Disordered" evidence="1">
    <location>
        <begin position="32"/>
        <end position="57"/>
    </location>
</feature>
<organism evidence="3">
    <name type="scientific">Lygus hesperus</name>
    <name type="common">Western plant bug</name>
    <dbReference type="NCBI Taxonomy" id="30085"/>
    <lineage>
        <taxon>Eukaryota</taxon>
        <taxon>Metazoa</taxon>
        <taxon>Ecdysozoa</taxon>
        <taxon>Arthropoda</taxon>
        <taxon>Hexapoda</taxon>
        <taxon>Insecta</taxon>
        <taxon>Pterygota</taxon>
        <taxon>Neoptera</taxon>
        <taxon>Paraneoptera</taxon>
        <taxon>Hemiptera</taxon>
        <taxon>Heteroptera</taxon>
        <taxon>Panheteroptera</taxon>
        <taxon>Cimicomorpha</taxon>
        <taxon>Miridae</taxon>
        <taxon>Mirini</taxon>
        <taxon>Lygus</taxon>
    </lineage>
</organism>
<name>A0A0A9YBC7_LYGHE</name>
<protein>
    <submittedName>
        <fullName evidence="3">Nesprin-2</fullName>
    </submittedName>
</protein>
<feature type="compositionally biased region" description="Basic and acidic residues" evidence="1">
    <location>
        <begin position="39"/>
        <end position="52"/>
    </location>
</feature>
<dbReference type="EMBL" id="GBHO01013217">
    <property type="protein sequence ID" value="JAG30387.1"/>
    <property type="molecule type" value="Transcribed_RNA"/>
</dbReference>
<reference evidence="3" key="2">
    <citation type="submission" date="2014-07" db="EMBL/GenBank/DDBJ databases">
        <authorList>
            <person name="Hull J."/>
        </authorList>
    </citation>
    <scope>NUCLEOTIDE SEQUENCE</scope>
</reference>
<feature type="signal peptide" evidence="2">
    <location>
        <begin position="1"/>
        <end position="19"/>
    </location>
</feature>
<evidence type="ECO:0000313" key="3">
    <source>
        <dbReference type="EMBL" id="JAG30387.1"/>
    </source>
</evidence>
<evidence type="ECO:0000256" key="2">
    <source>
        <dbReference type="SAM" id="SignalP"/>
    </source>
</evidence>
<accession>A0A0A9YBC7</accession>
<gene>
    <name evidence="3" type="primary">Syne2_1</name>
    <name evidence="3" type="ORF">CM83_33496</name>
</gene>
<evidence type="ECO:0000256" key="1">
    <source>
        <dbReference type="SAM" id="MobiDB-lite"/>
    </source>
</evidence>
<sequence length="117" mass="13208">MKTLMAVVVFAFFVVGESAKKKTVWIQVVDSDEETAPPEEEHHVVPPTKYEEIPGEEVGSDVETTGFEFEDVGGDSSGTTDRSGIIRRILARKIKTIQRLIEKLRSLKDRIHARIRK</sequence>
<dbReference type="AlphaFoldDB" id="A0A0A9YBC7"/>
<reference evidence="3" key="1">
    <citation type="journal article" date="2014" name="PLoS ONE">
        <title>Transcriptome-Based Identification of ABC Transporters in the Western Tarnished Plant Bug Lygus hesperus.</title>
        <authorList>
            <person name="Hull J.J."/>
            <person name="Chaney K."/>
            <person name="Geib S.M."/>
            <person name="Fabrick J.A."/>
            <person name="Brent C.S."/>
            <person name="Walsh D."/>
            <person name="Lavine L.C."/>
        </authorList>
    </citation>
    <scope>NUCLEOTIDE SEQUENCE</scope>
</reference>
<feature type="chain" id="PRO_5002053421" evidence="2">
    <location>
        <begin position="20"/>
        <end position="117"/>
    </location>
</feature>
<keyword evidence="2" id="KW-0732">Signal</keyword>